<dbReference type="EMBL" id="BK015488">
    <property type="protein sequence ID" value="DAE09485.1"/>
    <property type="molecule type" value="Genomic_DNA"/>
</dbReference>
<protein>
    <submittedName>
        <fullName evidence="1">Uncharacterized protein</fullName>
    </submittedName>
</protein>
<organism evidence="1">
    <name type="scientific">Siphoviridae sp. ct96x5</name>
    <dbReference type="NCBI Taxonomy" id="2825367"/>
    <lineage>
        <taxon>Viruses</taxon>
        <taxon>Duplodnaviria</taxon>
        <taxon>Heunggongvirae</taxon>
        <taxon>Uroviricota</taxon>
        <taxon>Caudoviricetes</taxon>
    </lineage>
</organism>
<reference evidence="1" key="1">
    <citation type="journal article" date="2021" name="Proc. Natl. Acad. Sci. U.S.A.">
        <title>A Catalog of Tens of Thousands of Viruses from Human Metagenomes Reveals Hidden Associations with Chronic Diseases.</title>
        <authorList>
            <person name="Tisza M.J."/>
            <person name="Buck C.B."/>
        </authorList>
    </citation>
    <scope>NUCLEOTIDE SEQUENCE</scope>
    <source>
        <strain evidence="1">Ct96x5</strain>
    </source>
</reference>
<sequence>MGLLFGLGLLGIAFGADIPKNAKVSRQNDIMKKYSHPECQWHIDYVKHHGCDDEGNRVSDYCYEHSYYDEVTQKYHNCFNDEAVYFLAKRQCERHGVAFGMTEALFSCPAPQVKRFFTDLGLYK</sequence>
<accession>A0A8S5PSL4</accession>
<evidence type="ECO:0000313" key="1">
    <source>
        <dbReference type="EMBL" id="DAE09485.1"/>
    </source>
</evidence>
<name>A0A8S5PSL4_9CAUD</name>
<proteinExistence type="predicted"/>